<organism evidence="1 2">
    <name type="scientific">Flavobacterium chilense</name>
    <dbReference type="NCBI Taxonomy" id="946677"/>
    <lineage>
        <taxon>Bacteria</taxon>
        <taxon>Pseudomonadati</taxon>
        <taxon>Bacteroidota</taxon>
        <taxon>Flavobacteriia</taxon>
        <taxon>Flavobacteriales</taxon>
        <taxon>Flavobacteriaceae</taxon>
        <taxon>Flavobacterium</taxon>
    </lineage>
</organism>
<accession>A0A1M7I6F3</accession>
<protein>
    <recommendedName>
        <fullName evidence="3">Lipoprotein</fullName>
    </recommendedName>
</protein>
<dbReference type="OrthoDB" id="836646at2"/>
<gene>
    <name evidence="1" type="ORF">SAMN05444484_105288</name>
</gene>
<name>A0A1M7I6F3_9FLAO</name>
<dbReference type="RefSeq" id="WP_068842735.1">
    <property type="nucleotide sequence ID" value="NZ_FRBT01000005.1"/>
</dbReference>
<evidence type="ECO:0000313" key="2">
    <source>
        <dbReference type="Proteomes" id="UP000184028"/>
    </source>
</evidence>
<keyword evidence="2" id="KW-1185">Reference proteome</keyword>
<dbReference type="Proteomes" id="UP000184028">
    <property type="component" value="Unassembled WGS sequence"/>
</dbReference>
<sequence length="307" mass="34433">MKQLKIFTGLLTISILVSSCSTVLKSTKIDYLTTNFCQPTISYDYSQIEIPKTNTHKQDSILNANLSKHDILISKAIGIEIYLAEYLQTKKDTLKRLVLKQKITDRLLLTNIEINALASELDCNGERINKLADFVDDLNNKKTKNLTVASVTLGALTTVATVLIKNNNASNLVGVSGGLLSAGLGALTISPKGKKIDLKLERNLLRNIWYNDNSNQTYPNSIWTILNEKQFSNSGENDLQESIKNRWLQYNFDGKIDPKTQKLFFDEGGIYTADNLHSRANMLNELQSTIRSLEQDLKSLAIRLNSF</sequence>
<evidence type="ECO:0000313" key="1">
    <source>
        <dbReference type="EMBL" id="SHM36228.1"/>
    </source>
</evidence>
<evidence type="ECO:0008006" key="3">
    <source>
        <dbReference type="Google" id="ProtNLM"/>
    </source>
</evidence>
<dbReference type="STRING" id="946677.SAMN05444484_105288"/>
<dbReference type="AlphaFoldDB" id="A0A1M7I6F3"/>
<dbReference type="EMBL" id="FRBT01000005">
    <property type="protein sequence ID" value="SHM36228.1"/>
    <property type="molecule type" value="Genomic_DNA"/>
</dbReference>
<dbReference type="PROSITE" id="PS51257">
    <property type="entry name" value="PROKAR_LIPOPROTEIN"/>
    <property type="match status" value="1"/>
</dbReference>
<proteinExistence type="predicted"/>
<reference evidence="2" key="1">
    <citation type="submission" date="2016-11" db="EMBL/GenBank/DDBJ databases">
        <authorList>
            <person name="Varghese N."/>
            <person name="Submissions S."/>
        </authorList>
    </citation>
    <scope>NUCLEOTIDE SEQUENCE [LARGE SCALE GENOMIC DNA]</scope>
    <source>
        <strain evidence="2">DSM 24724</strain>
    </source>
</reference>